<evidence type="ECO:0000256" key="1">
    <source>
        <dbReference type="ARBA" id="ARBA00004651"/>
    </source>
</evidence>
<dbReference type="EMBL" id="FNSO01000004">
    <property type="protein sequence ID" value="SED31488.1"/>
    <property type="molecule type" value="Genomic_DNA"/>
</dbReference>
<gene>
    <name evidence="8" type="ORF">SAMN04489727_7369</name>
</gene>
<dbReference type="Proteomes" id="UP000199622">
    <property type="component" value="Unassembled WGS sequence"/>
</dbReference>
<proteinExistence type="predicted"/>
<protein>
    <submittedName>
        <fullName evidence="8">Predicted arabinose efflux permease, MFS family</fullName>
    </submittedName>
</protein>
<dbReference type="PROSITE" id="PS50850">
    <property type="entry name" value="MFS"/>
    <property type="match status" value="1"/>
</dbReference>
<feature type="transmembrane region" description="Helical" evidence="6">
    <location>
        <begin position="209"/>
        <end position="229"/>
    </location>
</feature>
<feature type="transmembrane region" description="Helical" evidence="6">
    <location>
        <begin position="307"/>
        <end position="326"/>
    </location>
</feature>
<feature type="transmembrane region" description="Helical" evidence="6">
    <location>
        <begin position="398"/>
        <end position="421"/>
    </location>
</feature>
<organism evidence="8 9">
    <name type="scientific">Amycolatopsis tolypomycina</name>
    <dbReference type="NCBI Taxonomy" id="208445"/>
    <lineage>
        <taxon>Bacteria</taxon>
        <taxon>Bacillati</taxon>
        <taxon>Actinomycetota</taxon>
        <taxon>Actinomycetes</taxon>
        <taxon>Pseudonocardiales</taxon>
        <taxon>Pseudonocardiaceae</taxon>
        <taxon>Amycolatopsis</taxon>
    </lineage>
</organism>
<feature type="transmembrane region" description="Helical" evidence="6">
    <location>
        <begin position="427"/>
        <end position="447"/>
    </location>
</feature>
<dbReference type="PANTHER" id="PTHR42718">
    <property type="entry name" value="MAJOR FACILITATOR SUPERFAMILY MULTIDRUG TRANSPORTER MFSC"/>
    <property type="match status" value="1"/>
</dbReference>
<dbReference type="InterPro" id="IPR011701">
    <property type="entry name" value="MFS"/>
</dbReference>
<dbReference type="AlphaFoldDB" id="A0A1H4ZPA0"/>
<feature type="transmembrane region" description="Helical" evidence="6">
    <location>
        <begin position="152"/>
        <end position="172"/>
    </location>
</feature>
<feature type="transmembrane region" description="Helical" evidence="6">
    <location>
        <begin position="274"/>
        <end position="295"/>
    </location>
</feature>
<feature type="transmembrane region" description="Helical" evidence="6">
    <location>
        <begin position="357"/>
        <end position="377"/>
    </location>
</feature>
<evidence type="ECO:0000256" key="6">
    <source>
        <dbReference type="SAM" id="Phobius"/>
    </source>
</evidence>
<feature type="transmembrane region" description="Helical" evidence="6">
    <location>
        <begin position="112"/>
        <end position="131"/>
    </location>
</feature>
<dbReference type="Gene3D" id="1.20.1720.10">
    <property type="entry name" value="Multidrug resistance protein D"/>
    <property type="match status" value="1"/>
</dbReference>
<evidence type="ECO:0000256" key="3">
    <source>
        <dbReference type="ARBA" id="ARBA00022692"/>
    </source>
</evidence>
<sequence>MKEFLTTTVTAPAEFGARLVTPLVAGAVLNPINSTLIAVALVPIGQSFGAGPGQTAWLISALYLATAVGQPVVGLLVDRHGARRVLLGGASLVIVAGIAGMIPVSVGWLTGVRVVLGLGTCAGFPAAMAVLRHHAEASGQGVPARVLSLLSMSAQTVMVIGPTLGGVLIGLFGWPAIFAVNIPLAGLSLVLAWAWVPKDDRGARTATRIDVLGIALFSATLLALLFFLMDPGAEVWLLAVVAAFGTAFTLVELRRDAPFLDLRMLAANGAILRTYLRQALSFMAIYAIMFGYVQWLETARQLSEEAAGLMLLPMSGTAVCAAAFSGRASGIKARLVTVAVALAGGSALLLLVHDGTWVGALLALAALFGLAQGLTSVANQTTLYREAPAEQMGTASGLFRTAQYLGAIVASTLIALCYGPHADSAGLHRLAVALVVISGLLLVVTLADRGLRTPVSASGHRGAR</sequence>
<keyword evidence="9" id="KW-1185">Reference proteome</keyword>
<evidence type="ECO:0000256" key="2">
    <source>
        <dbReference type="ARBA" id="ARBA00022448"/>
    </source>
</evidence>
<keyword evidence="4 6" id="KW-1133">Transmembrane helix</keyword>
<dbReference type="InterPro" id="IPR020846">
    <property type="entry name" value="MFS_dom"/>
</dbReference>
<dbReference type="InterPro" id="IPR036259">
    <property type="entry name" value="MFS_trans_sf"/>
</dbReference>
<reference evidence="9" key="1">
    <citation type="submission" date="2016-10" db="EMBL/GenBank/DDBJ databases">
        <authorList>
            <person name="Varghese N."/>
            <person name="Submissions S."/>
        </authorList>
    </citation>
    <scope>NUCLEOTIDE SEQUENCE [LARGE SCALE GENOMIC DNA]</scope>
    <source>
        <strain evidence="9">DSM 44544</strain>
    </source>
</reference>
<feature type="transmembrane region" description="Helical" evidence="6">
    <location>
        <begin position="56"/>
        <end position="77"/>
    </location>
</feature>
<feature type="transmembrane region" description="Helical" evidence="6">
    <location>
        <begin position="178"/>
        <end position="197"/>
    </location>
</feature>
<dbReference type="GO" id="GO:0022857">
    <property type="term" value="F:transmembrane transporter activity"/>
    <property type="evidence" value="ECO:0007669"/>
    <property type="project" value="InterPro"/>
</dbReference>
<feature type="transmembrane region" description="Helical" evidence="6">
    <location>
        <begin position="84"/>
        <end position="106"/>
    </location>
</feature>
<evidence type="ECO:0000256" key="4">
    <source>
        <dbReference type="ARBA" id="ARBA00022989"/>
    </source>
</evidence>
<feature type="transmembrane region" description="Helical" evidence="6">
    <location>
        <begin position="333"/>
        <end position="351"/>
    </location>
</feature>
<evidence type="ECO:0000313" key="8">
    <source>
        <dbReference type="EMBL" id="SED31488.1"/>
    </source>
</evidence>
<name>A0A1H4ZPA0_9PSEU</name>
<keyword evidence="2" id="KW-0813">Transport</keyword>
<feature type="transmembrane region" description="Helical" evidence="6">
    <location>
        <begin position="235"/>
        <end position="253"/>
    </location>
</feature>
<dbReference type="PANTHER" id="PTHR42718:SF9">
    <property type="entry name" value="MAJOR FACILITATOR SUPERFAMILY MULTIDRUG TRANSPORTER MFSC"/>
    <property type="match status" value="1"/>
</dbReference>
<evidence type="ECO:0000259" key="7">
    <source>
        <dbReference type="PROSITE" id="PS50850"/>
    </source>
</evidence>
<keyword evidence="5 6" id="KW-0472">Membrane</keyword>
<comment type="subcellular location">
    <subcellularLocation>
        <location evidence="1">Cell membrane</location>
        <topology evidence="1">Multi-pass membrane protein</topology>
    </subcellularLocation>
</comment>
<evidence type="ECO:0000256" key="5">
    <source>
        <dbReference type="ARBA" id="ARBA00023136"/>
    </source>
</evidence>
<dbReference type="SUPFAM" id="SSF103473">
    <property type="entry name" value="MFS general substrate transporter"/>
    <property type="match status" value="1"/>
</dbReference>
<feature type="transmembrane region" description="Helical" evidence="6">
    <location>
        <begin position="20"/>
        <end position="44"/>
    </location>
</feature>
<keyword evidence="3 6" id="KW-0812">Transmembrane</keyword>
<accession>A0A1H4ZPA0</accession>
<dbReference type="Pfam" id="PF07690">
    <property type="entry name" value="MFS_1"/>
    <property type="match status" value="1"/>
</dbReference>
<evidence type="ECO:0000313" key="9">
    <source>
        <dbReference type="Proteomes" id="UP000199622"/>
    </source>
</evidence>
<dbReference type="Gene3D" id="1.20.1250.20">
    <property type="entry name" value="MFS general substrate transporter like domains"/>
    <property type="match status" value="1"/>
</dbReference>
<dbReference type="STRING" id="208445.SAMN04489727_7369"/>
<feature type="domain" description="Major facilitator superfamily (MFS) profile" evidence="7">
    <location>
        <begin position="19"/>
        <end position="451"/>
    </location>
</feature>
<dbReference type="GO" id="GO:0005886">
    <property type="term" value="C:plasma membrane"/>
    <property type="evidence" value="ECO:0007669"/>
    <property type="project" value="UniProtKB-SubCell"/>
</dbReference>